<keyword evidence="2" id="KW-1185">Reference proteome</keyword>
<dbReference type="Proteomes" id="UP001500101">
    <property type="component" value="Unassembled WGS sequence"/>
</dbReference>
<dbReference type="EMBL" id="BAAAZI010000004">
    <property type="protein sequence ID" value="GAA4133002.1"/>
    <property type="molecule type" value="Genomic_DNA"/>
</dbReference>
<evidence type="ECO:0000313" key="2">
    <source>
        <dbReference type="Proteomes" id="UP001500101"/>
    </source>
</evidence>
<evidence type="ECO:0008006" key="3">
    <source>
        <dbReference type="Google" id="ProtNLM"/>
    </source>
</evidence>
<proteinExistence type="predicted"/>
<name>A0ABP7YAB9_9SPHI</name>
<gene>
    <name evidence="1" type="ORF">GCM10022216_04690</name>
</gene>
<comment type="caution">
    <text evidence="1">The sequence shown here is derived from an EMBL/GenBank/DDBJ whole genome shotgun (WGS) entry which is preliminary data.</text>
</comment>
<sequence>MLQRNKQLSLLVLVLFLGTGILRAQVRLAAWSSNYVELSSYLGVQTADRFNTFQFMISGQSTHKPNWTFTVRLMEPILPVSGGSNVSGQPFPADKISLIWTGDNNSPNFFLDGIGANKNPIRLQSAGEVKLIDRGKQALSTHGGHSANYQLYAALKIDQGKYLDGFVSPNPYTHLRYRVSLLFTVYDEQGISMGSVPLDYDLQIRPRLTDGHLVDVEPDFSIRFLPEASQVRMQFLRAQDYKEGVRVQLNNAIQVNSNTDYEIRVKSMDPQFVSANGLTLPLSILTIKLLPGQGVEPVGSYPIISLSSMEQSLGNGRSQDKNIQRHYHLNYQAKLDSDQLSHIRTGNYEVSILYLLMPK</sequence>
<reference evidence="2" key="1">
    <citation type="journal article" date="2019" name="Int. J. Syst. Evol. Microbiol.">
        <title>The Global Catalogue of Microorganisms (GCM) 10K type strain sequencing project: providing services to taxonomists for standard genome sequencing and annotation.</title>
        <authorList>
            <consortium name="The Broad Institute Genomics Platform"/>
            <consortium name="The Broad Institute Genome Sequencing Center for Infectious Disease"/>
            <person name="Wu L."/>
            <person name="Ma J."/>
        </authorList>
    </citation>
    <scope>NUCLEOTIDE SEQUENCE [LARGE SCALE GENOMIC DNA]</scope>
    <source>
        <strain evidence="2">JCM 16704</strain>
    </source>
</reference>
<protein>
    <recommendedName>
        <fullName evidence="3">Protein BatD</fullName>
    </recommendedName>
</protein>
<dbReference type="RefSeq" id="WP_344673072.1">
    <property type="nucleotide sequence ID" value="NZ_BAAAZI010000004.1"/>
</dbReference>
<accession>A0ABP7YAB9</accession>
<evidence type="ECO:0000313" key="1">
    <source>
        <dbReference type="EMBL" id="GAA4133002.1"/>
    </source>
</evidence>
<organism evidence="1 2">
    <name type="scientific">Sphingobacterium kyonggiense</name>
    <dbReference type="NCBI Taxonomy" id="714075"/>
    <lineage>
        <taxon>Bacteria</taxon>
        <taxon>Pseudomonadati</taxon>
        <taxon>Bacteroidota</taxon>
        <taxon>Sphingobacteriia</taxon>
        <taxon>Sphingobacteriales</taxon>
        <taxon>Sphingobacteriaceae</taxon>
        <taxon>Sphingobacterium</taxon>
    </lineage>
</organism>